<dbReference type="InParanoid" id="T1I7Y2"/>
<evidence type="ECO:0000256" key="7">
    <source>
        <dbReference type="SAM" id="MobiDB-lite"/>
    </source>
</evidence>
<dbReference type="Proteomes" id="UP000015103">
    <property type="component" value="Unassembled WGS sequence"/>
</dbReference>
<keyword evidence="9" id="KW-1185">Reference proteome</keyword>
<name>T1I7Y2_RHOPR</name>
<protein>
    <recommendedName>
        <fullName evidence="6">Cilia- and flagella-associated protein 91</fullName>
    </recommendedName>
</protein>
<evidence type="ECO:0000256" key="6">
    <source>
        <dbReference type="ARBA" id="ARBA00029555"/>
    </source>
</evidence>
<reference evidence="8" key="1">
    <citation type="submission" date="2015-05" db="UniProtKB">
        <authorList>
            <consortium name="EnsemblMetazoa"/>
        </authorList>
    </citation>
    <scope>IDENTIFICATION</scope>
</reference>
<dbReference type="eggNOG" id="ENOG502QRFI">
    <property type="taxonomic scope" value="Eukaryota"/>
</dbReference>
<keyword evidence="4" id="KW-0966">Cell projection</keyword>
<comment type="subcellular location">
    <subcellularLocation>
        <location evidence="1">Cytoplasm</location>
        <location evidence="1">Cytoskeleton</location>
        <location evidence="1">Cilium axoneme</location>
    </subcellularLocation>
</comment>
<dbReference type="STRING" id="13249.T1I7Y2"/>
<evidence type="ECO:0000256" key="1">
    <source>
        <dbReference type="ARBA" id="ARBA00004430"/>
    </source>
</evidence>
<comment type="similarity">
    <text evidence="5">Belongs to the CFAP91 family.</text>
</comment>
<accession>T1I7Y2</accession>
<dbReference type="AlphaFoldDB" id="T1I7Y2"/>
<dbReference type="EMBL" id="ACPB03021739">
    <property type="status" value="NOT_ANNOTATED_CDS"/>
    <property type="molecule type" value="Genomic_DNA"/>
</dbReference>
<dbReference type="VEuPathDB" id="VectorBase:RPRC012404"/>
<dbReference type="PROSITE" id="PS51269">
    <property type="entry name" value="COMM"/>
    <property type="match status" value="1"/>
</dbReference>
<dbReference type="InterPro" id="IPR017920">
    <property type="entry name" value="COMM"/>
</dbReference>
<feature type="compositionally biased region" description="Low complexity" evidence="7">
    <location>
        <begin position="676"/>
        <end position="689"/>
    </location>
</feature>
<evidence type="ECO:0000313" key="9">
    <source>
        <dbReference type="Proteomes" id="UP000015103"/>
    </source>
</evidence>
<dbReference type="Pfam" id="PF07258">
    <property type="entry name" value="COMM_domain"/>
    <property type="match status" value="1"/>
</dbReference>
<dbReference type="PANTHER" id="PTHR22455">
    <property type="entry name" value="CILIA- AND FLAGELLA-ASSOCIATED PROTEIN 91"/>
    <property type="match status" value="1"/>
</dbReference>
<dbReference type="InterPro" id="IPR032840">
    <property type="entry name" value="CFAP91_dom"/>
</dbReference>
<evidence type="ECO:0000256" key="3">
    <source>
        <dbReference type="ARBA" id="ARBA00023212"/>
    </source>
</evidence>
<dbReference type="OMA" id="TTINCEC"/>
<dbReference type="GO" id="GO:0005930">
    <property type="term" value="C:axoneme"/>
    <property type="evidence" value="ECO:0007669"/>
    <property type="project" value="UniProtKB-SubCell"/>
</dbReference>
<keyword evidence="3" id="KW-0206">Cytoskeleton</keyword>
<sequence length="704" mass="82772">MTCEISDIDWQFGVVAASSDEKLVGKTFVQIKLTINNGAKVERLNLELSVQQFYSLLHDLEKARTKMEYARFSEKTQTKYRESETQTDPWYPPYRINAASGTVPELITLHEFTWGKGLPYHLLDVWALDRIRKRKAWAQLFNKGIFPPKIVREAEIQLDRDDITFMELKIDYDNIERFELAEQELIARRNEKAKKRNDKVAKVVAKTAQDLATKKTYIKKCLDKVKYFVQEIRKLNKKDRSINYCRQNDLLEKYLEKSSNVCVYPSRYTVDNNLKHEKLAVTLEDEFELLCKIDNNRMYKKPYRSYVKKHVCNKQFWPSYHYQDIPLSIKRMSKNDEVPNLVISSVSEPENDDLQKAVVYIQRLIRGRAEQTTLHLKRIKFLDTITLLRDTYGFTRDTRKQASELRIHYDTAIRKYNFHTKILGTVMGVINQAQSAVLSSILDFTNKEMTRMRNERVVFDLVKGAQMTRWGRESREGGLRQKELRRRRQHEEMLKTVSKAHEVYVDEFLANLMDEAFMVGAEEEAREATEAKADLTDERFFERTNEAIERDMIITRLTFSYLIPESVRLPSRLEVEARQERHRREAYLAIFGNEEKDIPDDETKSEKELRELRVKKNQEAIAEYQIMARPELGIEHDQIHDYLKEFLMEAVERMQYAEKESQDFELPITFNVPSLSSVSASSLTTSDESSSTDEDSEAKILFDT</sequence>
<evidence type="ECO:0000256" key="4">
    <source>
        <dbReference type="ARBA" id="ARBA00023273"/>
    </source>
</evidence>
<dbReference type="EnsemblMetazoa" id="RPRC012404-RA">
    <property type="protein sequence ID" value="RPRC012404-PA"/>
    <property type="gene ID" value="RPRC012404"/>
</dbReference>
<evidence type="ECO:0000256" key="2">
    <source>
        <dbReference type="ARBA" id="ARBA00022490"/>
    </source>
</evidence>
<dbReference type="PANTHER" id="PTHR22455:SF10">
    <property type="entry name" value="CILIA- AND FLAGELLA-ASSOCIATED PROTEIN 91"/>
    <property type="match status" value="1"/>
</dbReference>
<dbReference type="Pfam" id="PF14738">
    <property type="entry name" value="CFAP91"/>
    <property type="match status" value="1"/>
</dbReference>
<dbReference type="EMBL" id="ACPB03021738">
    <property type="status" value="NOT_ANNOTATED_CDS"/>
    <property type="molecule type" value="Genomic_DNA"/>
</dbReference>
<feature type="region of interest" description="Disordered" evidence="7">
    <location>
        <begin position="676"/>
        <end position="704"/>
    </location>
</feature>
<dbReference type="InterPro" id="IPR026720">
    <property type="entry name" value="CFAP91"/>
</dbReference>
<keyword evidence="2" id="KW-0963">Cytoplasm</keyword>
<dbReference type="HOGENOM" id="CLU_391977_0_0_1"/>
<evidence type="ECO:0000256" key="5">
    <source>
        <dbReference type="ARBA" id="ARBA00029468"/>
    </source>
</evidence>
<proteinExistence type="inferred from homology"/>
<organism evidence="8 9">
    <name type="scientific">Rhodnius prolixus</name>
    <name type="common">Triatomid bug</name>
    <dbReference type="NCBI Taxonomy" id="13249"/>
    <lineage>
        <taxon>Eukaryota</taxon>
        <taxon>Metazoa</taxon>
        <taxon>Ecdysozoa</taxon>
        <taxon>Arthropoda</taxon>
        <taxon>Hexapoda</taxon>
        <taxon>Insecta</taxon>
        <taxon>Pterygota</taxon>
        <taxon>Neoptera</taxon>
        <taxon>Paraneoptera</taxon>
        <taxon>Hemiptera</taxon>
        <taxon>Heteroptera</taxon>
        <taxon>Panheteroptera</taxon>
        <taxon>Cimicomorpha</taxon>
        <taxon>Reduviidae</taxon>
        <taxon>Triatominae</taxon>
        <taxon>Rhodnius</taxon>
    </lineage>
</organism>
<evidence type="ECO:0000313" key="8">
    <source>
        <dbReference type="EnsemblMetazoa" id="RPRC012404-PA"/>
    </source>
</evidence>